<protein>
    <submittedName>
        <fullName evidence="3">Uncharacterized protein</fullName>
    </submittedName>
</protein>
<name>A0ABD2IC79_9BILA</name>
<keyword evidence="4" id="KW-1185">Reference proteome</keyword>
<gene>
    <name evidence="3" type="ORF">niasHT_035967</name>
</gene>
<organism evidence="3 4">
    <name type="scientific">Heterodera trifolii</name>
    <dbReference type="NCBI Taxonomy" id="157864"/>
    <lineage>
        <taxon>Eukaryota</taxon>
        <taxon>Metazoa</taxon>
        <taxon>Ecdysozoa</taxon>
        <taxon>Nematoda</taxon>
        <taxon>Chromadorea</taxon>
        <taxon>Rhabditida</taxon>
        <taxon>Tylenchina</taxon>
        <taxon>Tylenchomorpha</taxon>
        <taxon>Tylenchoidea</taxon>
        <taxon>Heteroderidae</taxon>
        <taxon>Heteroderinae</taxon>
        <taxon>Heterodera</taxon>
    </lineage>
</organism>
<dbReference type="EMBL" id="JBICBT010001244">
    <property type="protein sequence ID" value="KAL3076726.1"/>
    <property type="molecule type" value="Genomic_DNA"/>
</dbReference>
<feature type="chain" id="PRO_5044744606" evidence="2">
    <location>
        <begin position="19"/>
        <end position="208"/>
    </location>
</feature>
<feature type="compositionally biased region" description="Basic and acidic residues" evidence="1">
    <location>
        <begin position="199"/>
        <end position="208"/>
    </location>
</feature>
<evidence type="ECO:0000256" key="2">
    <source>
        <dbReference type="SAM" id="SignalP"/>
    </source>
</evidence>
<dbReference type="AlphaFoldDB" id="A0ABD2IC79"/>
<evidence type="ECO:0000313" key="4">
    <source>
        <dbReference type="Proteomes" id="UP001620626"/>
    </source>
</evidence>
<proteinExistence type="predicted"/>
<evidence type="ECO:0000313" key="3">
    <source>
        <dbReference type="EMBL" id="KAL3076726.1"/>
    </source>
</evidence>
<feature type="signal peptide" evidence="2">
    <location>
        <begin position="1"/>
        <end position="18"/>
    </location>
</feature>
<dbReference type="Proteomes" id="UP001620626">
    <property type="component" value="Unassembled WGS sequence"/>
</dbReference>
<comment type="caution">
    <text evidence="3">The sequence shown here is derived from an EMBL/GenBank/DDBJ whole genome shotgun (WGS) entry which is preliminary data.</text>
</comment>
<keyword evidence="2" id="KW-0732">Signal</keyword>
<reference evidence="3 4" key="1">
    <citation type="submission" date="2024-10" db="EMBL/GenBank/DDBJ databases">
        <authorList>
            <person name="Kim D."/>
        </authorList>
    </citation>
    <scope>NUCLEOTIDE SEQUENCE [LARGE SCALE GENOMIC DNA]</scope>
    <source>
        <strain evidence="3">BH-2024</strain>
    </source>
</reference>
<feature type="region of interest" description="Disordered" evidence="1">
    <location>
        <begin position="175"/>
        <end position="208"/>
    </location>
</feature>
<accession>A0ABD2IC79</accession>
<evidence type="ECO:0000256" key="1">
    <source>
        <dbReference type="SAM" id="MobiDB-lite"/>
    </source>
</evidence>
<sequence>MLLPTIASLVTIIIIISAELLLEADGTTVTIKAYCKYEGEGKNTKLIPVTAQAKEHIGTFEKLGYKQVGQQKLDGISCAFTLVNDEDEKDEELVQLLNTYHNAKKEEAESRARFLDLCAFHQRLDDGTYNPNVDPEIFDQWDKDEKDRENVMNKKSADVLRADIALNNYMQTAAVQKKKAQNTNTDEKVHGSKGSENSKTGKEKKDKM</sequence>